<dbReference type="Gene3D" id="3.30.1490.190">
    <property type="match status" value="1"/>
</dbReference>
<keyword evidence="8" id="KW-0805">Transcription regulation</keyword>
<evidence type="ECO:0000256" key="5">
    <source>
        <dbReference type="ARBA" id="ARBA00022723"/>
    </source>
</evidence>
<keyword evidence="5" id="KW-0479">Metal-binding</keyword>
<dbReference type="Proteomes" id="UP000777440">
    <property type="component" value="Unassembled WGS sequence"/>
</dbReference>
<keyword evidence="10" id="KW-0804">Transcription</keyword>
<dbReference type="PANTHER" id="PTHR33202:SF18">
    <property type="entry name" value="TRANSCRIPTIONAL REGULATOR FURA"/>
    <property type="match status" value="1"/>
</dbReference>
<evidence type="ECO:0000256" key="3">
    <source>
        <dbReference type="ARBA" id="ARBA00022490"/>
    </source>
</evidence>
<dbReference type="Gene3D" id="1.10.10.10">
    <property type="entry name" value="Winged helix-like DNA-binding domain superfamily/Winged helix DNA-binding domain"/>
    <property type="match status" value="1"/>
</dbReference>
<evidence type="ECO:0000256" key="2">
    <source>
        <dbReference type="ARBA" id="ARBA00007957"/>
    </source>
</evidence>
<dbReference type="InterPro" id="IPR036390">
    <property type="entry name" value="WH_DNA-bd_sf"/>
</dbReference>
<dbReference type="EMBL" id="JAEUAX010000004">
    <property type="protein sequence ID" value="MBW9110131.1"/>
    <property type="molecule type" value="Genomic_DNA"/>
</dbReference>
<gene>
    <name evidence="11" type="ORF">JNB61_10140</name>
</gene>
<dbReference type="RefSeq" id="WP_220288221.1">
    <property type="nucleotide sequence ID" value="NZ_JAEUAX010000004.1"/>
</dbReference>
<proteinExistence type="inferred from homology"/>
<dbReference type="PANTHER" id="PTHR33202">
    <property type="entry name" value="ZINC UPTAKE REGULATION PROTEIN"/>
    <property type="match status" value="1"/>
</dbReference>
<evidence type="ECO:0000313" key="12">
    <source>
        <dbReference type="Proteomes" id="UP000777440"/>
    </source>
</evidence>
<comment type="similarity">
    <text evidence="2">Belongs to the Fur family.</text>
</comment>
<dbReference type="InterPro" id="IPR043135">
    <property type="entry name" value="Fur_C"/>
</dbReference>
<keyword evidence="9" id="KW-0238">DNA-binding</keyword>
<evidence type="ECO:0000256" key="7">
    <source>
        <dbReference type="ARBA" id="ARBA00023004"/>
    </source>
</evidence>
<accession>A0ABS7HZV1</accession>
<reference evidence="11 12" key="1">
    <citation type="journal article" date="2021" name="MBio">
        <title>Poor Competitiveness of Bradyrhizobium in Pigeon Pea Root Colonization in Indian Soils.</title>
        <authorList>
            <person name="Chalasani D."/>
            <person name="Basu A."/>
            <person name="Pullabhotla S.V.S.R.N."/>
            <person name="Jorrin B."/>
            <person name="Neal A.L."/>
            <person name="Poole P.S."/>
            <person name="Podile A.R."/>
            <person name="Tkacz A."/>
        </authorList>
    </citation>
    <scope>NUCLEOTIDE SEQUENCE [LARGE SCALE GENOMIC DNA]</scope>
    <source>
        <strain evidence="11 12">HU12</strain>
    </source>
</reference>
<evidence type="ECO:0000256" key="9">
    <source>
        <dbReference type="ARBA" id="ARBA00023125"/>
    </source>
</evidence>
<evidence type="ECO:0000256" key="4">
    <source>
        <dbReference type="ARBA" id="ARBA00022491"/>
    </source>
</evidence>
<evidence type="ECO:0000256" key="10">
    <source>
        <dbReference type="ARBA" id="ARBA00023163"/>
    </source>
</evidence>
<keyword evidence="6" id="KW-0862">Zinc</keyword>
<keyword evidence="12" id="KW-1185">Reference proteome</keyword>
<evidence type="ECO:0000313" key="11">
    <source>
        <dbReference type="EMBL" id="MBW9110131.1"/>
    </source>
</evidence>
<keyword evidence="3" id="KW-0963">Cytoplasm</keyword>
<dbReference type="InterPro" id="IPR036388">
    <property type="entry name" value="WH-like_DNA-bd_sf"/>
</dbReference>
<keyword evidence="7" id="KW-0408">Iron</keyword>
<dbReference type="InterPro" id="IPR002481">
    <property type="entry name" value="FUR"/>
</dbReference>
<protein>
    <submittedName>
        <fullName evidence="11">Transcriptional repressor</fullName>
    </submittedName>
</protein>
<name>A0ABS7HZV1_9MICO</name>
<organism evidence="11 12">
    <name type="scientific">Microbacterium ureisolvens</name>
    <dbReference type="NCBI Taxonomy" id="2781186"/>
    <lineage>
        <taxon>Bacteria</taxon>
        <taxon>Bacillati</taxon>
        <taxon>Actinomycetota</taxon>
        <taxon>Actinomycetes</taxon>
        <taxon>Micrococcales</taxon>
        <taxon>Microbacteriaceae</taxon>
        <taxon>Microbacterium</taxon>
    </lineage>
</organism>
<comment type="caution">
    <text evidence="11">The sequence shown here is derived from an EMBL/GenBank/DDBJ whole genome shotgun (WGS) entry which is preliminary data.</text>
</comment>
<comment type="subcellular location">
    <subcellularLocation>
        <location evidence="1">Cytoplasm</location>
    </subcellularLocation>
</comment>
<dbReference type="SUPFAM" id="SSF46785">
    <property type="entry name" value="Winged helix' DNA-binding domain"/>
    <property type="match status" value="1"/>
</dbReference>
<dbReference type="CDD" id="cd07153">
    <property type="entry name" value="Fur_like"/>
    <property type="match status" value="1"/>
</dbReference>
<evidence type="ECO:0000256" key="8">
    <source>
        <dbReference type="ARBA" id="ARBA00023015"/>
    </source>
</evidence>
<evidence type="ECO:0000256" key="1">
    <source>
        <dbReference type="ARBA" id="ARBA00004496"/>
    </source>
</evidence>
<evidence type="ECO:0000256" key="6">
    <source>
        <dbReference type="ARBA" id="ARBA00022833"/>
    </source>
</evidence>
<keyword evidence="4" id="KW-0678">Repressor</keyword>
<sequence>MTTHPTVDARAVDTAARLRAAGLRVTDSRRAVVEALIERPHASADELFAVVARTLPATSLQSVYNALGDFVDAGLARRIEPAGRPGLFELRVDDNHHHLICSQCGAVEDVDCVVGAAPCLTPSDAHGYAVQVAEVTFWGICPACANAGSAGDPAVAGAA</sequence>
<dbReference type="Pfam" id="PF01475">
    <property type="entry name" value="FUR"/>
    <property type="match status" value="1"/>
</dbReference>